<dbReference type="AlphaFoldDB" id="A0A2T6CD06"/>
<dbReference type="InterPro" id="IPR052925">
    <property type="entry name" value="Phage_Integrase-like_Recomb"/>
</dbReference>
<proteinExistence type="predicted"/>
<dbReference type="OrthoDB" id="7718754at2"/>
<dbReference type="InterPro" id="IPR002104">
    <property type="entry name" value="Integrase_catalytic"/>
</dbReference>
<feature type="domain" description="Tyr recombinase" evidence="5">
    <location>
        <begin position="125"/>
        <end position="319"/>
    </location>
</feature>
<protein>
    <submittedName>
        <fullName evidence="7">Site-specific recombinase XerC</fullName>
    </submittedName>
</protein>
<dbReference type="SUPFAM" id="SSF47823">
    <property type="entry name" value="lambda integrase-like, N-terminal domain"/>
    <property type="match status" value="1"/>
</dbReference>
<dbReference type="Pfam" id="PF00589">
    <property type="entry name" value="Phage_integrase"/>
    <property type="match status" value="1"/>
</dbReference>
<dbReference type="EMBL" id="QBKU01000007">
    <property type="protein sequence ID" value="PTX73394.1"/>
    <property type="molecule type" value="Genomic_DNA"/>
</dbReference>
<dbReference type="InterPro" id="IPR011010">
    <property type="entry name" value="DNA_brk_join_enz"/>
</dbReference>
<dbReference type="InterPro" id="IPR010998">
    <property type="entry name" value="Integrase_recombinase_N"/>
</dbReference>
<keyword evidence="3" id="KW-0233">DNA recombination</keyword>
<dbReference type="Proteomes" id="UP000244092">
    <property type="component" value="Unassembled WGS sequence"/>
</dbReference>
<evidence type="ECO:0000256" key="1">
    <source>
        <dbReference type="ARBA" id="ARBA00022908"/>
    </source>
</evidence>
<sequence>MSSQTLTQDNPFLSRPTKYTECNTLIADKAVEHFIRESLSENTRKAYQADLTHFINWGGTLPATANMVARYLANHADSLAPASLARRVATLSKAHDSNDWPNPVRSELVRATMRGIKRVKGTAQNQARPLLREDLFIMLDSLGVDTRAIRDRALLLIGWAGGFRSAELVGLEPADVEEVREGLVLYLRRSKTDQTGQGRKIGIPRGRTRNCPVVALSAWLEVLHSDGGPIFRPVDRHGNVQPGRLRSDAVSTILRNRLDNVGIDPVAYSGHSLRAGLATSAIKAGVPTYRVRAQTGHASDAMLGRYVRDAGLFDENALITLL</sequence>
<dbReference type="PANTHER" id="PTHR34605:SF4">
    <property type="entry name" value="DNA ADENINE METHYLTRANSFERASE"/>
    <property type="match status" value="1"/>
</dbReference>
<dbReference type="PROSITE" id="PS51900">
    <property type="entry name" value="CB"/>
    <property type="match status" value="1"/>
</dbReference>
<gene>
    <name evidence="7" type="ORF">C8N31_10795</name>
</gene>
<name>A0A2T6CD06_9RHOB</name>
<dbReference type="GO" id="GO:0003677">
    <property type="term" value="F:DNA binding"/>
    <property type="evidence" value="ECO:0007669"/>
    <property type="project" value="UniProtKB-UniRule"/>
</dbReference>
<evidence type="ECO:0000313" key="7">
    <source>
        <dbReference type="EMBL" id="PTX73394.1"/>
    </source>
</evidence>
<keyword evidence="1" id="KW-0229">DNA integration</keyword>
<dbReference type="GO" id="GO:0015074">
    <property type="term" value="P:DNA integration"/>
    <property type="evidence" value="ECO:0007669"/>
    <property type="project" value="UniProtKB-KW"/>
</dbReference>
<reference evidence="7 8" key="1">
    <citation type="submission" date="2018-04" db="EMBL/GenBank/DDBJ databases">
        <title>Genomic Encyclopedia of Archaeal and Bacterial Type Strains, Phase II (KMG-II): from individual species to whole genera.</title>
        <authorList>
            <person name="Goeker M."/>
        </authorList>
    </citation>
    <scope>NUCLEOTIDE SEQUENCE [LARGE SCALE GENOMIC DNA]</scope>
    <source>
        <strain evidence="7 8">DSM 12244</strain>
    </source>
</reference>
<evidence type="ECO:0000256" key="2">
    <source>
        <dbReference type="ARBA" id="ARBA00023125"/>
    </source>
</evidence>
<dbReference type="PANTHER" id="PTHR34605">
    <property type="entry name" value="PHAGE_INTEGRASE DOMAIN-CONTAINING PROTEIN"/>
    <property type="match status" value="1"/>
</dbReference>
<dbReference type="Pfam" id="PF02899">
    <property type="entry name" value="Phage_int_SAM_1"/>
    <property type="match status" value="1"/>
</dbReference>
<dbReference type="GO" id="GO:0006310">
    <property type="term" value="P:DNA recombination"/>
    <property type="evidence" value="ECO:0007669"/>
    <property type="project" value="UniProtKB-KW"/>
</dbReference>
<dbReference type="SUPFAM" id="SSF56349">
    <property type="entry name" value="DNA breaking-rejoining enzymes"/>
    <property type="match status" value="1"/>
</dbReference>
<evidence type="ECO:0000256" key="3">
    <source>
        <dbReference type="ARBA" id="ARBA00023172"/>
    </source>
</evidence>
<dbReference type="InterPro" id="IPR004107">
    <property type="entry name" value="Integrase_SAM-like_N"/>
</dbReference>
<comment type="caution">
    <text evidence="7">The sequence shown here is derived from an EMBL/GenBank/DDBJ whole genome shotgun (WGS) entry which is preliminary data.</text>
</comment>
<evidence type="ECO:0000313" key="8">
    <source>
        <dbReference type="Proteomes" id="UP000244092"/>
    </source>
</evidence>
<evidence type="ECO:0000259" key="6">
    <source>
        <dbReference type="PROSITE" id="PS51900"/>
    </source>
</evidence>
<dbReference type="InterPro" id="IPR013762">
    <property type="entry name" value="Integrase-like_cat_sf"/>
</dbReference>
<dbReference type="Gene3D" id="1.10.443.10">
    <property type="entry name" value="Intergrase catalytic core"/>
    <property type="match status" value="1"/>
</dbReference>
<dbReference type="InterPro" id="IPR044068">
    <property type="entry name" value="CB"/>
</dbReference>
<organism evidence="7 8">
    <name type="scientific">Sulfitobacter mediterraneus</name>
    <dbReference type="NCBI Taxonomy" id="83219"/>
    <lineage>
        <taxon>Bacteria</taxon>
        <taxon>Pseudomonadati</taxon>
        <taxon>Pseudomonadota</taxon>
        <taxon>Alphaproteobacteria</taxon>
        <taxon>Rhodobacterales</taxon>
        <taxon>Roseobacteraceae</taxon>
        <taxon>Sulfitobacter</taxon>
    </lineage>
</organism>
<dbReference type="PROSITE" id="PS51898">
    <property type="entry name" value="TYR_RECOMBINASE"/>
    <property type="match status" value="1"/>
</dbReference>
<dbReference type="Gene3D" id="1.10.150.130">
    <property type="match status" value="1"/>
</dbReference>
<evidence type="ECO:0000256" key="4">
    <source>
        <dbReference type="PROSITE-ProRule" id="PRU01248"/>
    </source>
</evidence>
<dbReference type="RefSeq" id="WP_025046305.1">
    <property type="nucleotide sequence ID" value="NZ_QBKU01000007.1"/>
</dbReference>
<feature type="domain" description="Core-binding (CB)" evidence="6">
    <location>
        <begin position="25"/>
        <end position="99"/>
    </location>
</feature>
<evidence type="ECO:0000259" key="5">
    <source>
        <dbReference type="PROSITE" id="PS51898"/>
    </source>
</evidence>
<accession>A0A2T6CD06</accession>
<dbReference type="CDD" id="cd00799">
    <property type="entry name" value="INT_Cre_C"/>
    <property type="match status" value="1"/>
</dbReference>
<keyword evidence="2 4" id="KW-0238">DNA-binding</keyword>